<accession>A0ABN1LK07</accession>
<sequence>MLVNDNLDVDTLGYRLSPMLCRGSVNNLNELGIVNHFAKLYYLVERKSNTVRALSE</sequence>
<organism evidence="1 2">
    <name type="scientific">Aliiglaciecola litoralis</name>
    <dbReference type="NCBI Taxonomy" id="582857"/>
    <lineage>
        <taxon>Bacteria</taxon>
        <taxon>Pseudomonadati</taxon>
        <taxon>Pseudomonadota</taxon>
        <taxon>Gammaproteobacteria</taxon>
        <taxon>Alteromonadales</taxon>
        <taxon>Alteromonadaceae</taxon>
        <taxon>Aliiglaciecola</taxon>
    </lineage>
</organism>
<keyword evidence="2" id="KW-1185">Reference proteome</keyword>
<dbReference type="RefSeq" id="WP_343859318.1">
    <property type="nucleotide sequence ID" value="NZ_BAAAFD010000005.1"/>
</dbReference>
<reference evidence="1 2" key="1">
    <citation type="journal article" date="2019" name="Int. J. Syst. Evol. Microbiol.">
        <title>The Global Catalogue of Microorganisms (GCM) 10K type strain sequencing project: providing services to taxonomists for standard genome sequencing and annotation.</title>
        <authorList>
            <consortium name="The Broad Institute Genomics Platform"/>
            <consortium name="The Broad Institute Genome Sequencing Center for Infectious Disease"/>
            <person name="Wu L."/>
            <person name="Ma J."/>
        </authorList>
    </citation>
    <scope>NUCLEOTIDE SEQUENCE [LARGE SCALE GENOMIC DNA]</scope>
    <source>
        <strain evidence="1 2">JCM 15896</strain>
    </source>
</reference>
<evidence type="ECO:0000313" key="2">
    <source>
        <dbReference type="Proteomes" id="UP001500359"/>
    </source>
</evidence>
<evidence type="ECO:0000313" key="1">
    <source>
        <dbReference type="EMBL" id="GAA0856696.1"/>
    </source>
</evidence>
<name>A0ABN1LK07_9ALTE</name>
<dbReference type="EMBL" id="BAAAFD010000005">
    <property type="protein sequence ID" value="GAA0856696.1"/>
    <property type="molecule type" value="Genomic_DNA"/>
</dbReference>
<proteinExistence type="predicted"/>
<protein>
    <submittedName>
        <fullName evidence="1">Uncharacterized protein</fullName>
    </submittedName>
</protein>
<dbReference type="Proteomes" id="UP001500359">
    <property type="component" value="Unassembled WGS sequence"/>
</dbReference>
<gene>
    <name evidence="1" type="ORF">GCM10009114_19590</name>
</gene>
<comment type="caution">
    <text evidence="1">The sequence shown here is derived from an EMBL/GenBank/DDBJ whole genome shotgun (WGS) entry which is preliminary data.</text>
</comment>